<dbReference type="Pfam" id="PF02310">
    <property type="entry name" value="B12-binding"/>
    <property type="match status" value="1"/>
</dbReference>
<dbReference type="OrthoDB" id="9783599at2"/>
<dbReference type="GO" id="GO:0031419">
    <property type="term" value="F:cobalamin binding"/>
    <property type="evidence" value="ECO:0007669"/>
    <property type="project" value="InterPro"/>
</dbReference>
<dbReference type="InterPro" id="IPR050554">
    <property type="entry name" value="Met_Synthase/Corrinoid"/>
</dbReference>
<dbReference type="Pfam" id="PF02607">
    <property type="entry name" value="B12-binding_2"/>
    <property type="match status" value="1"/>
</dbReference>
<evidence type="ECO:0000256" key="2">
    <source>
        <dbReference type="ARBA" id="ARBA00022723"/>
    </source>
</evidence>
<dbReference type="GO" id="GO:0046872">
    <property type="term" value="F:metal ion binding"/>
    <property type="evidence" value="ECO:0007669"/>
    <property type="project" value="UniProtKB-KW"/>
</dbReference>
<dbReference type="GO" id="GO:0046653">
    <property type="term" value="P:tetrahydrofolate metabolic process"/>
    <property type="evidence" value="ECO:0007669"/>
    <property type="project" value="TreeGrafter"/>
</dbReference>
<evidence type="ECO:0000256" key="1">
    <source>
        <dbReference type="ARBA" id="ARBA00010854"/>
    </source>
</evidence>
<dbReference type="InterPro" id="IPR036724">
    <property type="entry name" value="Cobalamin-bd_sf"/>
</dbReference>
<dbReference type="CDD" id="cd02070">
    <property type="entry name" value="corrinoid_protein_B12-BD"/>
    <property type="match status" value="1"/>
</dbReference>
<dbReference type="Proteomes" id="UP000001661">
    <property type="component" value="Chromosome"/>
</dbReference>
<dbReference type="KEGG" id="aar:Acear_1221"/>
<dbReference type="SMART" id="SM01018">
    <property type="entry name" value="B12-binding_2"/>
    <property type="match status" value="1"/>
</dbReference>
<evidence type="ECO:0000313" key="7">
    <source>
        <dbReference type="Proteomes" id="UP000001661"/>
    </source>
</evidence>
<dbReference type="SUPFAM" id="SSF47644">
    <property type="entry name" value="Methionine synthase domain"/>
    <property type="match status" value="1"/>
</dbReference>
<dbReference type="RefSeq" id="WP_013278186.1">
    <property type="nucleotide sequence ID" value="NC_014378.1"/>
</dbReference>
<evidence type="ECO:0000256" key="3">
    <source>
        <dbReference type="ARBA" id="ARBA00023285"/>
    </source>
</evidence>
<dbReference type="FunFam" id="3.40.50.280:FF:000003">
    <property type="entry name" value="Dimethylamine methyltransferase corrinoid protein"/>
    <property type="match status" value="1"/>
</dbReference>
<dbReference type="HOGENOM" id="CLU_082102_2_0_9"/>
<dbReference type="InterPro" id="IPR003759">
    <property type="entry name" value="Cbl-bd_cap"/>
</dbReference>
<organism evidence="6 7">
    <name type="scientific">Acetohalobium arabaticum (strain ATCC 49924 / DSM 5501 / Z-7288)</name>
    <dbReference type="NCBI Taxonomy" id="574087"/>
    <lineage>
        <taxon>Bacteria</taxon>
        <taxon>Bacillati</taxon>
        <taxon>Bacillota</taxon>
        <taxon>Clostridia</taxon>
        <taxon>Halanaerobiales</taxon>
        <taxon>Halobacteroidaceae</taxon>
        <taxon>Acetohalobium</taxon>
    </lineage>
</organism>
<dbReference type="Gene3D" id="1.10.1240.10">
    <property type="entry name" value="Methionine synthase domain"/>
    <property type="match status" value="1"/>
</dbReference>
<reference evidence="6 7" key="1">
    <citation type="journal article" date="2010" name="Stand. Genomic Sci.">
        <title>Complete genome sequence of Acetohalobium arabaticum type strain (Z-7288).</title>
        <authorList>
            <person name="Sikorski J."/>
            <person name="Lapidus A."/>
            <person name="Chertkov O."/>
            <person name="Lucas S."/>
            <person name="Copeland A."/>
            <person name="Glavina Del Rio T."/>
            <person name="Nolan M."/>
            <person name="Tice H."/>
            <person name="Cheng J.F."/>
            <person name="Han C."/>
            <person name="Brambilla E."/>
            <person name="Pitluck S."/>
            <person name="Liolios K."/>
            <person name="Ivanova N."/>
            <person name="Mavromatis K."/>
            <person name="Mikhailova N."/>
            <person name="Pati A."/>
            <person name="Bruce D."/>
            <person name="Detter C."/>
            <person name="Tapia R."/>
            <person name="Goodwin L."/>
            <person name="Chen A."/>
            <person name="Palaniappan K."/>
            <person name="Land M."/>
            <person name="Hauser L."/>
            <person name="Chang Y.J."/>
            <person name="Jeffries C.D."/>
            <person name="Rohde M."/>
            <person name="Goker M."/>
            <person name="Spring S."/>
            <person name="Woyke T."/>
            <person name="Bristow J."/>
            <person name="Eisen J.A."/>
            <person name="Markowitz V."/>
            <person name="Hugenholtz P."/>
            <person name="Kyrpides N.C."/>
            <person name="Klenk H.P."/>
        </authorList>
    </citation>
    <scope>NUCLEOTIDE SEQUENCE [LARGE SCALE GENOMIC DNA]</scope>
    <source>
        <strain evidence="7">ATCC 49924 / DSM 5501 / Z-7288</strain>
    </source>
</reference>
<dbReference type="InterPro" id="IPR006158">
    <property type="entry name" value="Cobalamin-bd"/>
</dbReference>
<keyword evidence="6" id="KW-0808">Transferase</keyword>
<feature type="domain" description="B12-binding N-terminal" evidence="5">
    <location>
        <begin position="1"/>
        <end position="88"/>
    </location>
</feature>
<dbReference type="STRING" id="574087.Acear_1221"/>
<dbReference type="Gene3D" id="3.40.50.280">
    <property type="entry name" value="Cobalamin-binding domain"/>
    <property type="match status" value="1"/>
</dbReference>
<dbReference type="EC" id="2.1.1.13" evidence="6"/>
<evidence type="ECO:0000313" key="6">
    <source>
        <dbReference type="EMBL" id="ADL12740.1"/>
    </source>
</evidence>
<accession>D9QQE9</accession>
<dbReference type="GO" id="GO:0008705">
    <property type="term" value="F:methionine synthase activity"/>
    <property type="evidence" value="ECO:0007669"/>
    <property type="project" value="UniProtKB-EC"/>
</dbReference>
<gene>
    <name evidence="6" type="ordered locus">Acear_1221</name>
</gene>
<dbReference type="eggNOG" id="COG5012">
    <property type="taxonomic scope" value="Bacteria"/>
</dbReference>
<sequence length="209" mass="22135">MSKFNEISEAVINGEEEKVAELVQDLVDDGEEPSKIIKEGLVAGMDVVGKRFKAQDMFVPEVLISAESMHAGMDIVKPLLADDDSSSNGTFMISTVDGDLHDIGKNLVSMMVEGAGYEVVDLGVDKSADEILEAVKEHNPDVLGLSALLTTTMPAMGDTIEALEEAGIRDEVKVILGGAPVSQDFADEIDADGYASDGSAATDLVRKFA</sequence>
<comment type="similarity">
    <text evidence="1">Belongs to the methylamine corrinoid protein family.</text>
</comment>
<keyword evidence="3" id="KW-0170">Cobalt</keyword>
<name>D9QQE9_ACEAZ</name>
<dbReference type="InterPro" id="IPR036594">
    <property type="entry name" value="Meth_synthase_dom"/>
</dbReference>
<dbReference type="GO" id="GO:0005829">
    <property type="term" value="C:cytosol"/>
    <property type="evidence" value="ECO:0007669"/>
    <property type="project" value="TreeGrafter"/>
</dbReference>
<dbReference type="PANTHER" id="PTHR45833:SF1">
    <property type="entry name" value="METHIONINE SYNTHASE"/>
    <property type="match status" value="1"/>
</dbReference>
<evidence type="ECO:0000259" key="5">
    <source>
        <dbReference type="PROSITE" id="PS51337"/>
    </source>
</evidence>
<protein>
    <submittedName>
        <fullName evidence="6">Methionine synthase</fullName>
        <ecNumber evidence="6">2.1.1.13</ecNumber>
    </submittedName>
</protein>
<keyword evidence="7" id="KW-1185">Reference proteome</keyword>
<dbReference type="SUPFAM" id="SSF52242">
    <property type="entry name" value="Cobalamin (vitamin B12)-binding domain"/>
    <property type="match status" value="1"/>
</dbReference>
<proteinExistence type="inferred from homology"/>
<feature type="domain" description="B12-binding" evidence="4">
    <location>
        <begin position="88"/>
        <end position="209"/>
    </location>
</feature>
<dbReference type="GO" id="GO:0050667">
    <property type="term" value="P:homocysteine metabolic process"/>
    <property type="evidence" value="ECO:0007669"/>
    <property type="project" value="TreeGrafter"/>
</dbReference>
<dbReference type="PANTHER" id="PTHR45833">
    <property type="entry name" value="METHIONINE SYNTHASE"/>
    <property type="match status" value="1"/>
</dbReference>
<keyword evidence="2" id="KW-0479">Metal-binding</keyword>
<keyword evidence="6" id="KW-0489">Methyltransferase</keyword>
<dbReference type="PROSITE" id="PS51337">
    <property type="entry name" value="B12_BINDING_NTER"/>
    <property type="match status" value="1"/>
</dbReference>
<dbReference type="EMBL" id="CP002105">
    <property type="protein sequence ID" value="ADL12740.1"/>
    <property type="molecule type" value="Genomic_DNA"/>
</dbReference>
<dbReference type="GO" id="GO:0032259">
    <property type="term" value="P:methylation"/>
    <property type="evidence" value="ECO:0007669"/>
    <property type="project" value="UniProtKB-KW"/>
</dbReference>
<dbReference type="PROSITE" id="PS51332">
    <property type="entry name" value="B12_BINDING"/>
    <property type="match status" value="1"/>
</dbReference>
<dbReference type="AlphaFoldDB" id="D9QQE9"/>
<evidence type="ECO:0000259" key="4">
    <source>
        <dbReference type="PROSITE" id="PS51332"/>
    </source>
</evidence>